<name>A0A5B8XSF2_9DELT</name>
<evidence type="ECO:0000313" key="2">
    <source>
        <dbReference type="Proteomes" id="UP000321595"/>
    </source>
</evidence>
<evidence type="ECO:0000313" key="1">
    <source>
        <dbReference type="EMBL" id="QED28117.1"/>
    </source>
</evidence>
<dbReference type="EMBL" id="CP042467">
    <property type="protein sequence ID" value="QED28117.1"/>
    <property type="molecule type" value="Genomic_DNA"/>
</dbReference>
<gene>
    <name evidence="1" type="ORF">FRD01_12925</name>
</gene>
<organism evidence="1 2">
    <name type="scientific">Microvenator marinus</name>
    <dbReference type="NCBI Taxonomy" id="2600177"/>
    <lineage>
        <taxon>Bacteria</taxon>
        <taxon>Deltaproteobacteria</taxon>
        <taxon>Bradymonadales</taxon>
        <taxon>Microvenatoraceae</taxon>
        <taxon>Microvenator</taxon>
    </lineage>
</organism>
<keyword evidence="2" id="KW-1185">Reference proteome</keyword>
<proteinExistence type="predicted"/>
<sequence length="265" mass="29639">MSAIENILQAQGFRTISQQVPQDALQDIPLESLRNHVSTYSRSWGHNGLKKGDFSDVLAVSFVGVIDDVIGLANRFSGLLSKHLSPKFGLNMQDFLEHIRQLRRLRRAVQNWLESPITGVNFAGVEALLHLFPTIETDLRKELTPAIYDALEQASKETLKSADAVRLLSEAIKEIGEDYATILFGYWKASEIEGRQLIKNIVQLTGALKHKEGSLQRVAEVEKLTAGSVGFYLCKMKTPTESLESTLMHSRDWHDSCSFFMSTGC</sequence>
<dbReference type="RefSeq" id="WP_146960256.1">
    <property type="nucleotide sequence ID" value="NZ_CP042467.1"/>
</dbReference>
<dbReference type="KEGG" id="bbae:FRD01_12925"/>
<dbReference type="AlphaFoldDB" id="A0A5B8XSF2"/>
<reference evidence="1 2" key="1">
    <citation type="submission" date="2019-08" db="EMBL/GenBank/DDBJ databases">
        <authorList>
            <person name="Liang Q."/>
        </authorList>
    </citation>
    <scope>NUCLEOTIDE SEQUENCE [LARGE SCALE GENOMIC DNA]</scope>
    <source>
        <strain evidence="1 2">V1718</strain>
    </source>
</reference>
<accession>A0A5B8XSF2</accession>
<protein>
    <submittedName>
        <fullName evidence="1">Uncharacterized protein</fullName>
    </submittedName>
</protein>
<dbReference type="Proteomes" id="UP000321595">
    <property type="component" value="Chromosome"/>
</dbReference>